<dbReference type="PROSITE" id="PS51257">
    <property type="entry name" value="PROKAR_LIPOPROTEIN"/>
    <property type="match status" value="1"/>
</dbReference>
<dbReference type="EMBL" id="JAGGLD010000001">
    <property type="protein sequence ID" value="MBP2000192.1"/>
    <property type="molecule type" value="Genomic_DNA"/>
</dbReference>
<organism evidence="2 3">
    <name type="scientific">Paenibacillus shirakamiensis</name>
    <dbReference type="NCBI Taxonomy" id="1265935"/>
    <lineage>
        <taxon>Bacteria</taxon>
        <taxon>Bacillati</taxon>
        <taxon>Bacillota</taxon>
        <taxon>Bacilli</taxon>
        <taxon>Bacillales</taxon>
        <taxon>Paenibacillaceae</taxon>
        <taxon>Paenibacillus</taxon>
    </lineage>
</organism>
<keyword evidence="1" id="KW-0732">Signal</keyword>
<accession>A0ABS4JEP2</accession>
<proteinExistence type="predicted"/>
<keyword evidence="3" id="KW-1185">Reference proteome</keyword>
<name>A0ABS4JEP2_9BACL</name>
<dbReference type="PANTHER" id="PTHR43649">
    <property type="entry name" value="ARABINOSE-BINDING PROTEIN-RELATED"/>
    <property type="match status" value="1"/>
</dbReference>
<dbReference type="Gene3D" id="3.40.190.10">
    <property type="entry name" value="Periplasmic binding protein-like II"/>
    <property type="match status" value="2"/>
</dbReference>
<feature type="signal peptide" evidence="1">
    <location>
        <begin position="1"/>
        <end position="22"/>
    </location>
</feature>
<evidence type="ECO:0000313" key="3">
    <source>
        <dbReference type="Proteomes" id="UP001519288"/>
    </source>
</evidence>
<dbReference type="Proteomes" id="UP001519288">
    <property type="component" value="Unassembled WGS sequence"/>
</dbReference>
<evidence type="ECO:0000256" key="1">
    <source>
        <dbReference type="SAM" id="SignalP"/>
    </source>
</evidence>
<evidence type="ECO:0000313" key="2">
    <source>
        <dbReference type="EMBL" id="MBP2000192.1"/>
    </source>
</evidence>
<dbReference type="Pfam" id="PF01547">
    <property type="entry name" value="SBP_bac_1"/>
    <property type="match status" value="1"/>
</dbReference>
<reference evidence="2 3" key="1">
    <citation type="submission" date="2021-03" db="EMBL/GenBank/DDBJ databases">
        <title>Genomic Encyclopedia of Type Strains, Phase IV (KMG-IV): sequencing the most valuable type-strain genomes for metagenomic binning, comparative biology and taxonomic classification.</title>
        <authorList>
            <person name="Goeker M."/>
        </authorList>
    </citation>
    <scope>NUCLEOTIDE SEQUENCE [LARGE SCALE GENOMIC DNA]</scope>
    <source>
        <strain evidence="2 3">DSM 26806</strain>
    </source>
</reference>
<protein>
    <submittedName>
        <fullName evidence="2">N-acetylglucosamine transport system substrate-binding protein</fullName>
    </submittedName>
</protein>
<dbReference type="InterPro" id="IPR050490">
    <property type="entry name" value="Bact_solute-bd_prot1"/>
</dbReference>
<dbReference type="InterPro" id="IPR006059">
    <property type="entry name" value="SBP"/>
</dbReference>
<dbReference type="PANTHER" id="PTHR43649:SF12">
    <property type="entry name" value="DIACETYLCHITOBIOSE BINDING PROTEIN DASA"/>
    <property type="match status" value="1"/>
</dbReference>
<sequence>MKKQTKLFVVMTLTLSLILSIAGCSGTDSSSSKKKSNGLTANGLAGDFEIQYFVGGYGDAWWKDTIEQFQKLHPDLTIKQSAGPKINDQMKPRWIQGNPPDVVYIDGSGSNPRQMMDDHQLLDVTDWIKDAKNIDGEKLIDLMITEPEVYSGKTYTIPLVFGAYGNFYDQAFFDKNGWSVPQDYSSFLALSEKIKAAGISPYIHPGVYPEYIHGGFLFPAIISANGDHGEILKEMGDLKAGIFKSEPVMKALNQLSEISKLGYIDQASPAINHTDSQMLFLQHKAAFIPNGLWLESEMKNDTPADFKFGYIPSLTQSKGGKLIAIPYSTTLAIAKKAKNPEAAKAFIQFVFKKKNALNWAEKTGALMNVKTDLDSSEASPVAKTAMKFYNSDHTLVAPVVVFNSDVEKVMKDATIALTVGKIKPEEWAERVEAAAAKARK</sequence>
<comment type="caution">
    <text evidence="2">The sequence shown here is derived from an EMBL/GenBank/DDBJ whole genome shotgun (WGS) entry which is preliminary data.</text>
</comment>
<dbReference type="RefSeq" id="WP_245338961.1">
    <property type="nucleotide sequence ID" value="NZ_JAGGLD010000001.1"/>
</dbReference>
<dbReference type="SUPFAM" id="SSF53850">
    <property type="entry name" value="Periplasmic binding protein-like II"/>
    <property type="match status" value="1"/>
</dbReference>
<gene>
    <name evidence="2" type="ORF">J2Z69_001211</name>
</gene>
<feature type="chain" id="PRO_5047172534" evidence="1">
    <location>
        <begin position="23"/>
        <end position="440"/>
    </location>
</feature>